<reference evidence="2 3" key="1">
    <citation type="journal article" date="2014" name="BMC Genomics">
        <title>Comparative genome sequencing reveals chemotype-specific gene clusters in the toxigenic black mold Stachybotrys.</title>
        <authorList>
            <person name="Semeiks J."/>
            <person name="Borek D."/>
            <person name="Otwinowski Z."/>
            <person name="Grishin N.V."/>
        </authorList>
    </citation>
    <scope>NUCLEOTIDE SEQUENCE [LARGE SCALE GENOMIC DNA]</scope>
    <source>
        <strain evidence="2 3">IBT 40285</strain>
    </source>
</reference>
<dbReference type="SUPFAM" id="SSF53098">
    <property type="entry name" value="Ribonuclease H-like"/>
    <property type="match status" value="1"/>
</dbReference>
<dbReference type="InParanoid" id="A0A084Q8Y2"/>
<dbReference type="HOGENOM" id="CLU_061834_2_0_1"/>
<dbReference type="GO" id="GO:0006139">
    <property type="term" value="P:nucleobase-containing compound metabolic process"/>
    <property type="evidence" value="ECO:0007669"/>
    <property type="project" value="InterPro"/>
</dbReference>
<dbReference type="Gene3D" id="3.30.420.10">
    <property type="entry name" value="Ribonuclease H-like superfamily/Ribonuclease H"/>
    <property type="match status" value="1"/>
</dbReference>
<dbReference type="OrthoDB" id="26838at2759"/>
<protein>
    <recommendedName>
        <fullName evidence="1">3'-5' exonuclease domain-containing protein</fullName>
    </recommendedName>
</protein>
<dbReference type="EMBL" id="KL660927">
    <property type="protein sequence ID" value="KFA60417.1"/>
    <property type="molecule type" value="Genomic_DNA"/>
</dbReference>
<dbReference type="Pfam" id="PF01612">
    <property type="entry name" value="DNA_pol_A_exo1"/>
    <property type="match status" value="1"/>
</dbReference>
<name>A0A084Q8Y2_STAC4</name>
<gene>
    <name evidence="2" type="ORF">S40285_09017</name>
</gene>
<sequence>MSSSTESPTAPILVSSLPDLIIFLSTISPSSTLYLDCEGKSLGRDGKLTIMTILVHPTHIISLIDIQIIGKAAFTTPNANSKTLKAILEDPLIPKCHWDVRNDADALWAHYEVRLAGVIDVQLLENASRIGDKTYFRGLHACVQKDLKLKFMEINRWIKNKKEVQTLMANDIFSRRPLDSKVVQYCVNDVVYLPALHETYAKRIDSQWMKKAMDESGRRVVEACGPAYKPQSEMKKLGPWGSGLEKRLLTMDEYLDQYENDMMDAMEGDLLGHDFYEEYDDVDDYPMSSKDAAWDDTFDSCWEK</sequence>
<dbReference type="InterPro" id="IPR002562">
    <property type="entry name" value="3'-5'_exonuclease_dom"/>
</dbReference>
<dbReference type="GO" id="GO:0008408">
    <property type="term" value="F:3'-5' exonuclease activity"/>
    <property type="evidence" value="ECO:0007669"/>
    <property type="project" value="InterPro"/>
</dbReference>
<accession>A0A084Q8Y2</accession>
<dbReference type="Proteomes" id="UP000028524">
    <property type="component" value="Unassembled WGS sequence"/>
</dbReference>
<evidence type="ECO:0000313" key="3">
    <source>
        <dbReference type="Proteomes" id="UP000028524"/>
    </source>
</evidence>
<dbReference type="STRING" id="1283841.A0A084Q8Y2"/>
<evidence type="ECO:0000313" key="2">
    <source>
        <dbReference type="EMBL" id="KFA60417.1"/>
    </source>
</evidence>
<organism evidence="2 3">
    <name type="scientific">Stachybotrys chlorohalonatus (strain IBT 40285)</name>
    <dbReference type="NCBI Taxonomy" id="1283841"/>
    <lineage>
        <taxon>Eukaryota</taxon>
        <taxon>Fungi</taxon>
        <taxon>Dikarya</taxon>
        <taxon>Ascomycota</taxon>
        <taxon>Pezizomycotina</taxon>
        <taxon>Sordariomycetes</taxon>
        <taxon>Hypocreomycetidae</taxon>
        <taxon>Hypocreales</taxon>
        <taxon>Stachybotryaceae</taxon>
        <taxon>Stachybotrys</taxon>
    </lineage>
</organism>
<evidence type="ECO:0000259" key="1">
    <source>
        <dbReference type="Pfam" id="PF01612"/>
    </source>
</evidence>
<dbReference type="InterPro" id="IPR012337">
    <property type="entry name" value="RNaseH-like_sf"/>
</dbReference>
<dbReference type="PANTHER" id="PTHR43040:SF1">
    <property type="entry name" value="RIBONUCLEASE D"/>
    <property type="match status" value="1"/>
</dbReference>
<proteinExistence type="predicted"/>
<dbReference type="InterPro" id="IPR036397">
    <property type="entry name" value="RNaseH_sf"/>
</dbReference>
<dbReference type="GO" id="GO:0003676">
    <property type="term" value="F:nucleic acid binding"/>
    <property type="evidence" value="ECO:0007669"/>
    <property type="project" value="InterPro"/>
</dbReference>
<dbReference type="AlphaFoldDB" id="A0A084Q8Y2"/>
<feature type="domain" description="3'-5' exonuclease" evidence="1">
    <location>
        <begin position="26"/>
        <end position="199"/>
    </location>
</feature>
<dbReference type="PANTHER" id="PTHR43040">
    <property type="entry name" value="RIBONUCLEASE D"/>
    <property type="match status" value="1"/>
</dbReference>
<keyword evidence="3" id="KW-1185">Reference proteome</keyword>
<dbReference type="OMA" id="ATCVRND"/>